<evidence type="ECO:0000313" key="3">
    <source>
        <dbReference type="EMBL" id="GGY07063.1"/>
    </source>
</evidence>
<proteinExistence type="predicted"/>
<organism evidence="3 4">
    <name type="scientific">Litchfieldella qijiaojingensis</name>
    <dbReference type="NCBI Taxonomy" id="980347"/>
    <lineage>
        <taxon>Bacteria</taxon>
        <taxon>Pseudomonadati</taxon>
        <taxon>Pseudomonadota</taxon>
        <taxon>Gammaproteobacteria</taxon>
        <taxon>Oceanospirillales</taxon>
        <taxon>Halomonadaceae</taxon>
        <taxon>Litchfieldella</taxon>
    </lineage>
</organism>
<dbReference type="RefSeq" id="WP_189472086.1">
    <property type="nucleotide sequence ID" value="NZ_BMXS01000027.1"/>
</dbReference>
<dbReference type="Proteomes" id="UP000653056">
    <property type="component" value="Unassembled WGS sequence"/>
</dbReference>
<keyword evidence="4" id="KW-1185">Reference proteome</keyword>
<name>A0ABQ2Z9R0_9GAMM</name>
<evidence type="ECO:0000313" key="4">
    <source>
        <dbReference type="Proteomes" id="UP000653056"/>
    </source>
</evidence>
<accession>A0ABQ2Z9R0</accession>
<reference evidence="4" key="1">
    <citation type="journal article" date="2019" name="Int. J. Syst. Evol. Microbiol.">
        <title>The Global Catalogue of Microorganisms (GCM) 10K type strain sequencing project: providing services to taxonomists for standard genome sequencing and annotation.</title>
        <authorList>
            <consortium name="The Broad Institute Genomics Platform"/>
            <consortium name="The Broad Institute Genome Sequencing Center for Infectious Disease"/>
            <person name="Wu L."/>
            <person name="Ma J."/>
        </authorList>
    </citation>
    <scope>NUCLEOTIDE SEQUENCE [LARGE SCALE GENOMIC DNA]</scope>
    <source>
        <strain evidence="4">KCTC 22228</strain>
    </source>
</reference>
<dbReference type="InterPro" id="IPR013783">
    <property type="entry name" value="Ig-like_fold"/>
</dbReference>
<dbReference type="Gene3D" id="2.60.40.10">
    <property type="entry name" value="Immunoglobulins"/>
    <property type="match status" value="1"/>
</dbReference>
<feature type="compositionally biased region" description="Polar residues" evidence="1">
    <location>
        <begin position="185"/>
        <end position="206"/>
    </location>
</feature>
<evidence type="ECO:0000256" key="1">
    <source>
        <dbReference type="SAM" id="MobiDB-lite"/>
    </source>
</evidence>
<feature type="domain" description="CARDB" evidence="2">
    <location>
        <begin position="762"/>
        <end position="870"/>
    </location>
</feature>
<evidence type="ECO:0000259" key="2">
    <source>
        <dbReference type="Pfam" id="PF07705"/>
    </source>
</evidence>
<protein>
    <recommendedName>
        <fullName evidence="2">CARDB domain-containing protein</fullName>
    </recommendedName>
</protein>
<dbReference type="EMBL" id="BMXS01000027">
    <property type="protein sequence ID" value="GGY07063.1"/>
    <property type="molecule type" value="Genomic_DNA"/>
</dbReference>
<dbReference type="InterPro" id="IPR011635">
    <property type="entry name" value="CARDB"/>
</dbReference>
<comment type="caution">
    <text evidence="3">The sequence shown here is derived from an EMBL/GenBank/DDBJ whole genome shotgun (WGS) entry which is preliminary data.</text>
</comment>
<sequence length="875" mass="94547">MEPANAAVVNCQANRPDAGNVIYLYYPTTSDSNFPDDVGGIGETTSPLAPFDVSDLDSGIGTTAELRSAITERVKTDYCEFDVRIVQSTNDNGTTNPTPTDPRWQVIGIGSDGNNGLFGIADDVDIGDNDLTDFARVWADSFGNQYGGSGQALGGANSTFERWTNAIAGTVSHEAGHNYGVAHNDSASQPTEDPQSNHLLATGSTGLTGDDRVEDRHFSDTSFEVLAANIGLFEQTVSNWDFINPNDGSADGFRITVLVLPSDGAPSKASMYTGGLSPWSDVDISDDGSETFKGTNYNRYTIDFISPKSWNNGPDGQVPAGEEFHVGVGLTTDYLVRDTSLSSGGSTLELNPRVVGYTTGGSFDPGSGDFHVTFTNPQPEEGPLVLSDFRIRYIPRTIDINEMVPGGKLQGIDGLPVEPWDVRETEQETFQVVDTTDVTVGNLAEDRAVNYIHELDPQCERGITGPPPIGDIDAPFAIEYCPEGHVLGLFPATRVYFEATLTDPEARYFDKDLQRFVEGPLKSRIFVQLPGVKPDLNDNGIDDAIDIDTGECEDVNRNGVCDNVEPKFKYSAKLICGVQKDPEGMRLAQGQYATAINILNPGDRKAILTKKLSLTFPPEEQGPGEVLPIGRDTLGPDEALEVDCLDVRRRLFPDGFQTSYIKGFVVLRSNESLDVTAVYTVKGVEREQDHHRRSGRHDGCKQEHGNDPCHGMGHRDRNGAKCPEDRPRDCEVVEPPVPVSIDVEVVPERRIAVQEPPVKQCPDLVVREIGRPSVRCPGGSGNCRTTVRVVVANIGDADAGPFEVQSVLDPSQSVAVTRQVSDGLQVGEERTLPVVTPPGGNCFDPDCTISVRVDSGQSVRECDEGNNESSETTPG</sequence>
<dbReference type="Pfam" id="PF07705">
    <property type="entry name" value="CARDB"/>
    <property type="match status" value="1"/>
</dbReference>
<feature type="region of interest" description="Disordered" evidence="1">
    <location>
        <begin position="180"/>
        <end position="206"/>
    </location>
</feature>
<gene>
    <name evidence="3" type="ORF">GCM10007160_38200</name>
</gene>